<protein>
    <submittedName>
        <fullName evidence="2">Uncharacterized protein</fullName>
    </submittedName>
</protein>
<reference evidence="2" key="2">
    <citation type="journal article" date="2015" name="Fish Shellfish Immunol.">
        <title>Early steps in the European eel (Anguilla anguilla)-Vibrio vulnificus interaction in the gills: Role of the RtxA13 toxin.</title>
        <authorList>
            <person name="Callol A."/>
            <person name="Pajuelo D."/>
            <person name="Ebbesson L."/>
            <person name="Teles M."/>
            <person name="MacKenzie S."/>
            <person name="Amaro C."/>
        </authorList>
    </citation>
    <scope>NUCLEOTIDE SEQUENCE</scope>
</reference>
<feature type="compositionally biased region" description="Basic and acidic residues" evidence="1">
    <location>
        <begin position="8"/>
        <end position="22"/>
    </location>
</feature>
<reference evidence="2" key="1">
    <citation type="submission" date="2014-11" db="EMBL/GenBank/DDBJ databases">
        <authorList>
            <person name="Amaro Gonzalez C."/>
        </authorList>
    </citation>
    <scope>NUCLEOTIDE SEQUENCE</scope>
</reference>
<evidence type="ECO:0000256" key="1">
    <source>
        <dbReference type="SAM" id="MobiDB-lite"/>
    </source>
</evidence>
<evidence type="ECO:0000313" key="2">
    <source>
        <dbReference type="EMBL" id="JAH62959.1"/>
    </source>
</evidence>
<feature type="region of interest" description="Disordered" evidence="1">
    <location>
        <begin position="8"/>
        <end position="43"/>
    </location>
</feature>
<organism evidence="2">
    <name type="scientific">Anguilla anguilla</name>
    <name type="common">European freshwater eel</name>
    <name type="synonym">Muraena anguilla</name>
    <dbReference type="NCBI Taxonomy" id="7936"/>
    <lineage>
        <taxon>Eukaryota</taxon>
        <taxon>Metazoa</taxon>
        <taxon>Chordata</taxon>
        <taxon>Craniata</taxon>
        <taxon>Vertebrata</taxon>
        <taxon>Euteleostomi</taxon>
        <taxon>Actinopterygii</taxon>
        <taxon>Neopterygii</taxon>
        <taxon>Teleostei</taxon>
        <taxon>Anguilliformes</taxon>
        <taxon>Anguillidae</taxon>
        <taxon>Anguilla</taxon>
    </lineage>
</organism>
<sequence length="101" mass="11386">MCFRLARFAREPSGDSRSKTAEENSIGTRLSSSGESPGGLSQHRAFSCNTVRTGSHFLSTKPFPVCMRAPLHLVHKKEKNVEKKWEKLMFNHMDGLGVFYL</sequence>
<accession>A0A0E9UAP9</accession>
<name>A0A0E9UAP9_ANGAN</name>
<proteinExistence type="predicted"/>
<dbReference type="EMBL" id="GBXM01045618">
    <property type="protein sequence ID" value="JAH62959.1"/>
    <property type="molecule type" value="Transcribed_RNA"/>
</dbReference>
<feature type="compositionally biased region" description="Low complexity" evidence="1">
    <location>
        <begin position="30"/>
        <end position="41"/>
    </location>
</feature>
<dbReference type="AlphaFoldDB" id="A0A0E9UAP9"/>